<proteinExistence type="predicted"/>
<feature type="region of interest" description="Disordered" evidence="1">
    <location>
        <begin position="152"/>
        <end position="195"/>
    </location>
</feature>
<dbReference type="Pfam" id="PF02037">
    <property type="entry name" value="SAP"/>
    <property type="match status" value="1"/>
</dbReference>
<keyword evidence="4" id="KW-1185">Reference proteome</keyword>
<dbReference type="Proteomes" id="UP000078541">
    <property type="component" value="Unassembled WGS sequence"/>
</dbReference>
<reference evidence="3 4" key="1">
    <citation type="submission" date="2016-03" db="EMBL/GenBank/DDBJ databases">
        <title>Trachymyrmex septentrionalis WGS genome.</title>
        <authorList>
            <person name="Nygaard S."/>
            <person name="Hu H."/>
            <person name="Boomsma J."/>
            <person name="Zhang G."/>
        </authorList>
    </citation>
    <scope>NUCLEOTIDE SEQUENCE [LARGE SCALE GENOMIC DNA]</scope>
    <source>
        <strain evidence="3">Tsep2-gDNA-1</strain>
        <tissue evidence="3">Whole body</tissue>
    </source>
</reference>
<dbReference type="SUPFAM" id="SSF68906">
    <property type="entry name" value="SAP domain"/>
    <property type="match status" value="1"/>
</dbReference>
<sequence length="266" mass="31906">MEINREKESESENERKKGRIKFKSEWSDYSLSELKEILKFKGLPITGLKEDLIRRLQADQQYQSQTIKKSNAILSEKERKQTTDITAAIRYSTNISIIQREIELYRKEAMLNRKEAILNRKEKELVERELALIKKELEKIQQVQVNTDVRTQEKSRYFHKPLEDRHSDDDVSVKRNKDTKRTEREREQPKTPSCCFNYGQRDYSEANCRIKYKDAKYHFKNSGHIAAECNKKNEERRNTYAREKSENDRYDPIRRIKTATRYLRST</sequence>
<dbReference type="InterPro" id="IPR036361">
    <property type="entry name" value="SAP_dom_sf"/>
</dbReference>
<feature type="domain" description="SAP" evidence="2">
    <location>
        <begin position="26"/>
        <end position="60"/>
    </location>
</feature>
<name>A0A195F7S3_9HYME</name>
<evidence type="ECO:0000259" key="2">
    <source>
        <dbReference type="PROSITE" id="PS50800"/>
    </source>
</evidence>
<dbReference type="PROSITE" id="PS50800">
    <property type="entry name" value="SAP"/>
    <property type="match status" value="1"/>
</dbReference>
<protein>
    <recommendedName>
        <fullName evidence="2">SAP domain-containing protein</fullName>
    </recommendedName>
</protein>
<accession>A0A195F7S3</accession>
<dbReference type="OrthoDB" id="5985572at2759"/>
<dbReference type="Gene3D" id="1.10.720.30">
    <property type="entry name" value="SAP domain"/>
    <property type="match status" value="1"/>
</dbReference>
<dbReference type="KEGG" id="tsep:108751126"/>
<feature type="compositionally biased region" description="Basic and acidic residues" evidence="1">
    <location>
        <begin position="152"/>
        <end position="189"/>
    </location>
</feature>
<evidence type="ECO:0000313" key="3">
    <source>
        <dbReference type="EMBL" id="KYN36488.1"/>
    </source>
</evidence>
<evidence type="ECO:0000313" key="4">
    <source>
        <dbReference type="Proteomes" id="UP000078541"/>
    </source>
</evidence>
<evidence type="ECO:0000256" key="1">
    <source>
        <dbReference type="SAM" id="MobiDB-lite"/>
    </source>
</evidence>
<dbReference type="AlphaFoldDB" id="A0A195F7S3"/>
<gene>
    <name evidence="3" type="ORF">ALC56_09449</name>
</gene>
<organism evidence="3 4">
    <name type="scientific">Trachymyrmex septentrionalis</name>
    <dbReference type="NCBI Taxonomy" id="34720"/>
    <lineage>
        <taxon>Eukaryota</taxon>
        <taxon>Metazoa</taxon>
        <taxon>Ecdysozoa</taxon>
        <taxon>Arthropoda</taxon>
        <taxon>Hexapoda</taxon>
        <taxon>Insecta</taxon>
        <taxon>Pterygota</taxon>
        <taxon>Neoptera</taxon>
        <taxon>Endopterygota</taxon>
        <taxon>Hymenoptera</taxon>
        <taxon>Apocrita</taxon>
        <taxon>Aculeata</taxon>
        <taxon>Formicoidea</taxon>
        <taxon>Formicidae</taxon>
        <taxon>Myrmicinae</taxon>
        <taxon>Trachymyrmex</taxon>
    </lineage>
</organism>
<dbReference type="InterPro" id="IPR003034">
    <property type="entry name" value="SAP_dom"/>
</dbReference>
<dbReference type="EMBL" id="KQ981744">
    <property type="protein sequence ID" value="KYN36488.1"/>
    <property type="molecule type" value="Genomic_DNA"/>
</dbReference>
<dbReference type="SMART" id="SM00513">
    <property type="entry name" value="SAP"/>
    <property type="match status" value="1"/>
</dbReference>